<dbReference type="Pfam" id="PF09952">
    <property type="entry name" value="AbiEi_2"/>
    <property type="match status" value="1"/>
</dbReference>
<gene>
    <name evidence="1" type="ORF">I5M32_07775</name>
</gene>
<dbReference type="InterPro" id="IPR019238">
    <property type="entry name" value="AbiEi_2"/>
</dbReference>
<dbReference type="Proteomes" id="UP000660024">
    <property type="component" value="Unassembled WGS sequence"/>
</dbReference>
<dbReference type="SUPFAM" id="SSF46785">
    <property type="entry name" value="Winged helix' DNA-binding domain"/>
    <property type="match status" value="1"/>
</dbReference>
<reference evidence="1 2" key="1">
    <citation type="submission" date="2020-12" db="EMBL/GenBank/DDBJ databases">
        <title>Bacterial novel species Pedobacter sp. SD-b isolated from soil.</title>
        <authorList>
            <person name="Jung H.-Y."/>
        </authorList>
    </citation>
    <scope>NUCLEOTIDE SEQUENCE [LARGE SCALE GENOMIC DNA]</scope>
    <source>
        <strain evidence="1 2">SD-b</strain>
    </source>
</reference>
<keyword evidence="2" id="KW-1185">Reference proteome</keyword>
<organism evidence="1 2">
    <name type="scientific">Pedobacter segetis</name>
    <dbReference type="NCBI Taxonomy" id="2793069"/>
    <lineage>
        <taxon>Bacteria</taxon>
        <taxon>Pseudomonadati</taxon>
        <taxon>Bacteroidota</taxon>
        <taxon>Sphingobacteriia</taxon>
        <taxon>Sphingobacteriales</taxon>
        <taxon>Sphingobacteriaceae</taxon>
        <taxon>Pedobacter</taxon>
    </lineage>
</organism>
<comment type="caution">
    <text evidence="1">The sequence shown here is derived from an EMBL/GenBank/DDBJ whole genome shotgun (WGS) entry which is preliminary data.</text>
</comment>
<dbReference type="RefSeq" id="WP_200585637.1">
    <property type="nucleotide sequence ID" value="NZ_JAEHFY010000009.1"/>
</dbReference>
<protein>
    <recommendedName>
        <fullName evidence="3">Winged helix-turn-helix DNA-binding</fullName>
    </recommendedName>
</protein>
<sequence length="341" mass="39039">MFIPAEHVILLNKEMYRDNDFVYEAIASLENTTGISIAIETVKETYDVVLRINNETFYCIAKRNAKNANYGIIMSAFKDIKHSKNNIFIADYLTKNTAEKLKQNGINYLDTSGNAFIKTKDFFVYVEGRKAKINKKTNQTRAFQEAGLKLLLLLVSNPETLQFSYRELAEKTGIALGSVSNIFKELEESHYLLKTRNKRVLKNQNEIIERWVIAYNELLKPRSFRKKMRAIGNEFNANNIINNNNIKLYFGGEPGGELLTGHLKPKDYIIFTDEETSKVAKELKLVPDETGNIELYSKFWTDNLHLKNEYTAPPLVVYADLLGTGNNRNIETAKIILENGL</sequence>
<accession>A0ABS1BKK3</accession>
<evidence type="ECO:0008006" key="3">
    <source>
        <dbReference type="Google" id="ProtNLM"/>
    </source>
</evidence>
<name>A0ABS1BKK3_9SPHI</name>
<evidence type="ECO:0000313" key="2">
    <source>
        <dbReference type="Proteomes" id="UP000660024"/>
    </source>
</evidence>
<evidence type="ECO:0000313" key="1">
    <source>
        <dbReference type="EMBL" id="MBK0382856.1"/>
    </source>
</evidence>
<dbReference type="EMBL" id="JAEHFY010000009">
    <property type="protein sequence ID" value="MBK0382856.1"/>
    <property type="molecule type" value="Genomic_DNA"/>
</dbReference>
<proteinExistence type="predicted"/>
<dbReference type="InterPro" id="IPR036390">
    <property type="entry name" value="WH_DNA-bd_sf"/>
</dbReference>